<dbReference type="Proteomes" id="UP000663836">
    <property type="component" value="Unassembled WGS sequence"/>
</dbReference>
<evidence type="ECO:0000256" key="2">
    <source>
        <dbReference type="ARBA" id="ARBA00022679"/>
    </source>
</evidence>
<dbReference type="Gene3D" id="3.40.1280.30">
    <property type="match status" value="1"/>
</dbReference>
<reference evidence="7" key="1">
    <citation type="submission" date="2021-02" db="EMBL/GenBank/DDBJ databases">
        <authorList>
            <person name="Nowell W R."/>
        </authorList>
    </citation>
    <scope>NUCLEOTIDE SEQUENCE</scope>
</reference>
<accession>A0A819G2C4</accession>
<keyword evidence="1" id="KW-0489">Methyltransferase</keyword>
<dbReference type="InterPro" id="IPR038459">
    <property type="entry name" value="MT_TRM10-typ_sf"/>
</dbReference>
<dbReference type="GO" id="GO:0008168">
    <property type="term" value="F:methyltransferase activity"/>
    <property type="evidence" value="ECO:0007669"/>
    <property type="project" value="UniProtKB-KW"/>
</dbReference>
<dbReference type="PANTHER" id="PTHR13563:SF5">
    <property type="entry name" value="TRNA METHYLTRANSFERASE 10 HOMOLOG C"/>
    <property type="match status" value="1"/>
</dbReference>
<evidence type="ECO:0000313" key="7">
    <source>
        <dbReference type="EMBL" id="CAF3876535.1"/>
    </source>
</evidence>
<protein>
    <recommendedName>
        <fullName evidence="5">SAM-dependent MTase TRM10-type domain-containing protein</fullName>
    </recommendedName>
</protein>
<evidence type="ECO:0000256" key="4">
    <source>
        <dbReference type="SAM" id="MobiDB-lite"/>
    </source>
</evidence>
<dbReference type="GO" id="GO:0032259">
    <property type="term" value="P:methylation"/>
    <property type="evidence" value="ECO:0007669"/>
    <property type="project" value="UniProtKB-KW"/>
</dbReference>
<evidence type="ECO:0000256" key="1">
    <source>
        <dbReference type="ARBA" id="ARBA00022603"/>
    </source>
</evidence>
<proteinExistence type="predicted"/>
<dbReference type="InterPro" id="IPR007356">
    <property type="entry name" value="tRNA_m1G_MeTrfase_euk"/>
</dbReference>
<evidence type="ECO:0000313" key="6">
    <source>
        <dbReference type="EMBL" id="CAF0934023.1"/>
    </source>
</evidence>
<organism evidence="7 8">
    <name type="scientific">Rotaria sordida</name>
    <dbReference type="NCBI Taxonomy" id="392033"/>
    <lineage>
        <taxon>Eukaryota</taxon>
        <taxon>Metazoa</taxon>
        <taxon>Spiralia</taxon>
        <taxon>Gnathifera</taxon>
        <taxon>Rotifera</taxon>
        <taxon>Eurotatoria</taxon>
        <taxon>Bdelloidea</taxon>
        <taxon>Philodinida</taxon>
        <taxon>Philodinidae</taxon>
        <taxon>Rotaria</taxon>
    </lineage>
</organism>
<dbReference type="PROSITE" id="PS51675">
    <property type="entry name" value="SAM_MT_TRM10"/>
    <property type="match status" value="1"/>
</dbReference>
<dbReference type="EMBL" id="CAJNOT010000305">
    <property type="protein sequence ID" value="CAF0934023.1"/>
    <property type="molecule type" value="Genomic_DNA"/>
</dbReference>
<sequence length="363" mass="43901">MLLRHRGWEQIVKIKTKRLTAISILRWTLLRHVTQSLDQINDEDIKKNILWEEMYWLNQYWAQPVPKSRIAEKYWQRLFIIKSLDTRRNLYEYLFDNEARKERLRVQMEKRKETMDAMFNSNQFESIFHKTIFATLDIKYNPERWLNLYALARAARFGDYFIVDGGFEFAHARHSYFSSLVQRVFRCFKHIDRFHSPAYIIISDLSNNFQTCHHPLPHEHSTYFHSTRELYIDLFDKDRLIYLTPDSPNEMTHFDHDAVYIVGGIYDDENKQPLTYQKALRQNIRHQKLPLEKYLTFHSTSSRALAFHEVYNILLTLKHTNNNWIKAFRYVPNRKFLTRIEEDDNDNNNDDDDDEKIESTISC</sequence>
<dbReference type="GO" id="GO:0005654">
    <property type="term" value="C:nucleoplasm"/>
    <property type="evidence" value="ECO:0007669"/>
    <property type="project" value="TreeGrafter"/>
</dbReference>
<dbReference type="AlphaFoldDB" id="A0A819G2C4"/>
<keyword evidence="3" id="KW-0949">S-adenosyl-L-methionine</keyword>
<dbReference type="GO" id="GO:0070131">
    <property type="term" value="P:positive regulation of mitochondrial translation"/>
    <property type="evidence" value="ECO:0007669"/>
    <property type="project" value="TreeGrafter"/>
</dbReference>
<dbReference type="EMBL" id="CAJOBD010002363">
    <property type="protein sequence ID" value="CAF3876535.1"/>
    <property type="molecule type" value="Genomic_DNA"/>
</dbReference>
<gene>
    <name evidence="7" type="ORF">JBS370_LOCUS19607</name>
    <name evidence="6" type="ORF">ZHD862_LOCUS9096</name>
</gene>
<keyword evidence="2" id="KW-0808">Transferase</keyword>
<dbReference type="GO" id="GO:0000049">
    <property type="term" value="F:tRNA binding"/>
    <property type="evidence" value="ECO:0007669"/>
    <property type="project" value="TreeGrafter"/>
</dbReference>
<evidence type="ECO:0000313" key="8">
    <source>
        <dbReference type="Proteomes" id="UP000663836"/>
    </source>
</evidence>
<name>A0A819G2C4_9BILA</name>
<feature type="compositionally biased region" description="Acidic residues" evidence="4">
    <location>
        <begin position="342"/>
        <end position="356"/>
    </location>
</feature>
<dbReference type="Proteomes" id="UP000663864">
    <property type="component" value="Unassembled WGS sequence"/>
</dbReference>
<evidence type="ECO:0000256" key="3">
    <source>
        <dbReference type="ARBA" id="ARBA00022691"/>
    </source>
</evidence>
<evidence type="ECO:0000259" key="5">
    <source>
        <dbReference type="PROSITE" id="PS51675"/>
    </source>
</evidence>
<feature type="region of interest" description="Disordered" evidence="4">
    <location>
        <begin position="342"/>
        <end position="363"/>
    </location>
</feature>
<comment type="caution">
    <text evidence="7">The sequence shown here is derived from an EMBL/GenBank/DDBJ whole genome shotgun (WGS) entry which is preliminary data.</text>
</comment>
<dbReference type="InterPro" id="IPR028564">
    <property type="entry name" value="MT_TRM10-typ"/>
</dbReference>
<feature type="domain" description="SAM-dependent MTase TRM10-type" evidence="5">
    <location>
        <begin position="147"/>
        <end position="338"/>
    </location>
</feature>
<dbReference type="GO" id="GO:0005739">
    <property type="term" value="C:mitochondrion"/>
    <property type="evidence" value="ECO:0007669"/>
    <property type="project" value="TreeGrafter"/>
</dbReference>
<dbReference type="GO" id="GO:0097745">
    <property type="term" value="P:mitochondrial tRNA 5'-end processing"/>
    <property type="evidence" value="ECO:0007669"/>
    <property type="project" value="TreeGrafter"/>
</dbReference>
<dbReference type="PANTHER" id="PTHR13563">
    <property type="entry name" value="TRNA (GUANINE-9-) METHYLTRANSFERASE"/>
    <property type="match status" value="1"/>
</dbReference>